<protein>
    <recommendedName>
        <fullName evidence="2">UDENN domain-containing protein</fullName>
    </recommendedName>
</protein>
<dbReference type="PROSITE" id="PS50211">
    <property type="entry name" value="DENN"/>
    <property type="match status" value="1"/>
</dbReference>
<dbReference type="AlphaFoldDB" id="A0A1V9ZPR4"/>
<feature type="domain" description="UDENN" evidence="2">
    <location>
        <begin position="10"/>
        <end position="539"/>
    </location>
</feature>
<dbReference type="GO" id="GO:0055037">
    <property type="term" value="C:recycling endosome"/>
    <property type="evidence" value="ECO:0007669"/>
    <property type="project" value="TreeGrafter"/>
</dbReference>
<dbReference type="OrthoDB" id="10265409at2759"/>
<dbReference type="InterPro" id="IPR018307">
    <property type="entry name" value="ABL9/DENND6_dom"/>
</dbReference>
<name>A0A1V9ZPR4_9STRA</name>
<dbReference type="InterPro" id="IPR037516">
    <property type="entry name" value="Tripartite_DENN"/>
</dbReference>
<evidence type="ECO:0000313" key="3">
    <source>
        <dbReference type="EMBL" id="OQS00015.1"/>
    </source>
</evidence>
<evidence type="ECO:0000256" key="1">
    <source>
        <dbReference type="ARBA" id="ARBA00007159"/>
    </source>
</evidence>
<dbReference type="EMBL" id="JNBS01001767">
    <property type="protein sequence ID" value="OQS00015.1"/>
    <property type="molecule type" value="Genomic_DNA"/>
</dbReference>
<comment type="caution">
    <text evidence="3">The sequence shown here is derived from an EMBL/GenBank/DDBJ whole genome shotgun (WGS) entry which is preliminary data.</text>
</comment>
<accession>A0A1V9ZPR4</accession>
<dbReference type="Proteomes" id="UP000243217">
    <property type="component" value="Unassembled WGS sequence"/>
</dbReference>
<evidence type="ECO:0000313" key="4">
    <source>
        <dbReference type="Proteomes" id="UP000243217"/>
    </source>
</evidence>
<evidence type="ECO:0000259" key="2">
    <source>
        <dbReference type="PROSITE" id="PS50211"/>
    </source>
</evidence>
<dbReference type="InterPro" id="IPR024224">
    <property type="entry name" value="DENND6"/>
</dbReference>
<dbReference type="PANTHER" id="PTHR13677">
    <property type="entry name" value="LD41638P"/>
    <property type="match status" value="1"/>
</dbReference>
<dbReference type="PANTHER" id="PTHR13677:SF0">
    <property type="entry name" value="LD41638P"/>
    <property type="match status" value="1"/>
</dbReference>
<sequence>METLNTWGVVAIASVVFDIDVGQTLEMVYPLEANLSPEAKQSIAYLALPHSNRHEEGDTQFTFRFRHASSFLYGFVLFRQRKDETRTRGYFQKSIVIVTTTPFIALYERVLRVVGPLYFQVGNPLLEALYDNIVQWPAPVADSTMLLPVAGTFVSFVVPAQVPIDKSITQRRWSIERESFNVNEEDLVSHDEEEEATAEVSVVDGKFIAPHSCVPPQPLFCDILYSQDAGVLFESVGLYSTFEGMELCLWDLWQLAITGESIIMAAPSARVCSQAVLGFTSLITPVPYKGDYRPYFALYESDFTSMAKVHDTTKCLNFPTTTLGTTNPFFFKALKYWPNTLVFPFLDSPQRPATPPSHKKKFGFLHSETEESGEPEEHGPVRLRRRIKKSTELDTIPDSYNPMLLTRCSRLVQPDPTILRQLVETQAADEEECHKNGDEAPYISINNAVLRKHFKHLTEQFLKPFEPYFGIWSNHLHVAPTPYMDITLFMKPFVASEFLRSISSISSTKLPFALRTSRKKLRALYARFIAAPHFQPWFAARRNECVAAFDSVLRGLRETIDGKAILTEPNGNEMDIQSCQKLKIQIQQTIEMEQSQSEPDQHHIELMQAHLEAVTKAIELKSK</sequence>
<dbReference type="GO" id="GO:0005085">
    <property type="term" value="F:guanyl-nucleotide exchange factor activity"/>
    <property type="evidence" value="ECO:0007669"/>
    <property type="project" value="InterPro"/>
</dbReference>
<reference evidence="3 4" key="1">
    <citation type="journal article" date="2014" name="Genome Biol. Evol.">
        <title>The secreted proteins of Achlya hypogyna and Thraustotheca clavata identify the ancestral oomycete secretome and reveal gene acquisitions by horizontal gene transfer.</title>
        <authorList>
            <person name="Misner I."/>
            <person name="Blouin N."/>
            <person name="Leonard G."/>
            <person name="Richards T.A."/>
            <person name="Lane C.E."/>
        </authorList>
    </citation>
    <scope>NUCLEOTIDE SEQUENCE [LARGE SCALE GENOMIC DNA]</scope>
    <source>
        <strain evidence="3 4">ATCC 34112</strain>
    </source>
</reference>
<dbReference type="Pfam" id="PF09794">
    <property type="entry name" value="Avl9"/>
    <property type="match status" value="1"/>
</dbReference>
<proteinExistence type="inferred from homology"/>
<keyword evidence="4" id="KW-1185">Reference proteome</keyword>
<organism evidence="3 4">
    <name type="scientific">Thraustotheca clavata</name>
    <dbReference type="NCBI Taxonomy" id="74557"/>
    <lineage>
        <taxon>Eukaryota</taxon>
        <taxon>Sar</taxon>
        <taxon>Stramenopiles</taxon>
        <taxon>Oomycota</taxon>
        <taxon>Saprolegniomycetes</taxon>
        <taxon>Saprolegniales</taxon>
        <taxon>Achlyaceae</taxon>
        <taxon>Thraustotheca</taxon>
    </lineage>
</organism>
<gene>
    <name evidence="3" type="ORF">THRCLA_06303</name>
</gene>
<dbReference type="STRING" id="74557.A0A1V9ZPR4"/>
<comment type="similarity">
    <text evidence="1">Belongs to the DENND6 family.</text>
</comment>